<reference evidence="3" key="1">
    <citation type="submission" date="2018-05" db="EMBL/GenBank/DDBJ databases">
        <authorList>
            <person name="Lanie J.A."/>
            <person name="Ng W.-L."/>
            <person name="Kazmierczak K.M."/>
            <person name="Andrzejewski T.M."/>
            <person name="Davidsen T.M."/>
            <person name="Wayne K.J."/>
            <person name="Tettelin H."/>
            <person name="Glass J.I."/>
            <person name="Rusch D."/>
            <person name="Podicherti R."/>
            <person name="Tsui H.-C.T."/>
            <person name="Winkler M.E."/>
        </authorList>
    </citation>
    <scope>NUCLEOTIDE SEQUENCE</scope>
</reference>
<feature type="non-terminal residue" evidence="3">
    <location>
        <position position="204"/>
    </location>
</feature>
<protein>
    <recommendedName>
        <fullName evidence="2">Glucosamine/galactosamine-6-phosphate isomerase domain-containing protein</fullName>
    </recommendedName>
</protein>
<dbReference type="NCBIfam" id="TIGR01198">
    <property type="entry name" value="pgl"/>
    <property type="match status" value="1"/>
</dbReference>
<dbReference type="SUPFAM" id="SSF100950">
    <property type="entry name" value="NagB/RpiA/CoA transferase-like"/>
    <property type="match status" value="1"/>
</dbReference>
<evidence type="ECO:0000313" key="3">
    <source>
        <dbReference type="EMBL" id="SVB38997.1"/>
    </source>
</evidence>
<proteinExistence type="inferred from homology"/>
<dbReference type="AlphaFoldDB" id="A0A382DN01"/>
<accession>A0A382DN01</accession>
<dbReference type="GO" id="GO:0005975">
    <property type="term" value="P:carbohydrate metabolic process"/>
    <property type="evidence" value="ECO:0007669"/>
    <property type="project" value="InterPro"/>
</dbReference>
<dbReference type="GO" id="GO:0006098">
    <property type="term" value="P:pentose-phosphate shunt"/>
    <property type="evidence" value="ECO:0007669"/>
    <property type="project" value="InterPro"/>
</dbReference>
<organism evidence="3">
    <name type="scientific">marine metagenome</name>
    <dbReference type="NCBI Taxonomy" id="408172"/>
    <lineage>
        <taxon>unclassified sequences</taxon>
        <taxon>metagenomes</taxon>
        <taxon>ecological metagenomes</taxon>
    </lineage>
</organism>
<dbReference type="InterPro" id="IPR005900">
    <property type="entry name" value="6-phosphogluconolactonase_DevB"/>
</dbReference>
<evidence type="ECO:0000256" key="1">
    <source>
        <dbReference type="ARBA" id="ARBA00010662"/>
    </source>
</evidence>
<dbReference type="CDD" id="cd01400">
    <property type="entry name" value="6PGL"/>
    <property type="match status" value="1"/>
</dbReference>
<dbReference type="Gene3D" id="3.40.50.1360">
    <property type="match status" value="1"/>
</dbReference>
<evidence type="ECO:0000259" key="2">
    <source>
        <dbReference type="Pfam" id="PF01182"/>
    </source>
</evidence>
<dbReference type="Pfam" id="PF01182">
    <property type="entry name" value="Glucosamine_iso"/>
    <property type="match status" value="1"/>
</dbReference>
<dbReference type="GO" id="GO:0017057">
    <property type="term" value="F:6-phosphogluconolactonase activity"/>
    <property type="evidence" value="ECO:0007669"/>
    <property type="project" value="InterPro"/>
</dbReference>
<comment type="similarity">
    <text evidence="1">Belongs to the glucosamine/galactosamine-6-phosphate isomerase family. 6-phosphogluconolactonase subfamily.</text>
</comment>
<dbReference type="InterPro" id="IPR006148">
    <property type="entry name" value="Glc/Gal-6P_isomerase"/>
</dbReference>
<dbReference type="InterPro" id="IPR037171">
    <property type="entry name" value="NagB/RpiA_transferase-like"/>
</dbReference>
<dbReference type="PANTHER" id="PTHR11054">
    <property type="entry name" value="6-PHOSPHOGLUCONOLACTONASE"/>
    <property type="match status" value="1"/>
</dbReference>
<dbReference type="EMBL" id="UINC01039880">
    <property type="protein sequence ID" value="SVB38997.1"/>
    <property type="molecule type" value="Genomic_DNA"/>
</dbReference>
<sequence length="204" mass="22809">MLQDSTKKLSFSIVESLNLSINKTNRASLVVSGGSSPIPLFNQLSKEKIDWSKVDILLCDDRVVASNHKHSNEGLVRKELMINFAKDAHYISIKSNPDTIIKLSKPFDVSILGIGLDGHFASLFQNLPNINDALNQDFDEQIIFTDPIGTPKYKRVTMNLSMILNSKRCILLACNKDKLEVVSDGMTNPNLPIHYLLNQDKVNI</sequence>
<gene>
    <name evidence="3" type="ORF">METZ01_LOCUS191851</name>
</gene>
<name>A0A382DN01_9ZZZZ</name>
<dbReference type="InterPro" id="IPR039104">
    <property type="entry name" value="6PGL"/>
</dbReference>
<feature type="non-terminal residue" evidence="3">
    <location>
        <position position="1"/>
    </location>
</feature>
<feature type="domain" description="Glucosamine/galactosamine-6-phosphate isomerase" evidence="2">
    <location>
        <begin position="6"/>
        <end position="197"/>
    </location>
</feature>
<dbReference type="PANTHER" id="PTHR11054:SF0">
    <property type="entry name" value="6-PHOSPHOGLUCONOLACTONASE"/>
    <property type="match status" value="1"/>
</dbReference>